<protein>
    <submittedName>
        <fullName evidence="1">Uncharacterized protein</fullName>
    </submittedName>
</protein>
<gene>
    <name evidence="1" type="ORF">ANN_11474</name>
</gene>
<dbReference type="Proteomes" id="UP001148838">
    <property type="component" value="Unassembled WGS sequence"/>
</dbReference>
<dbReference type="EMBL" id="JAJSOF020000015">
    <property type="protein sequence ID" value="KAJ4441618.1"/>
    <property type="molecule type" value="Genomic_DNA"/>
</dbReference>
<evidence type="ECO:0000313" key="2">
    <source>
        <dbReference type="Proteomes" id="UP001148838"/>
    </source>
</evidence>
<name>A0ABQ8T6M9_PERAM</name>
<organism evidence="1 2">
    <name type="scientific">Periplaneta americana</name>
    <name type="common">American cockroach</name>
    <name type="synonym">Blatta americana</name>
    <dbReference type="NCBI Taxonomy" id="6978"/>
    <lineage>
        <taxon>Eukaryota</taxon>
        <taxon>Metazoa</taxon>
        <taxon>Ecdysozoa</taxon>
        <taxon>Arthropoda</taxon>
        <taxon>Hexapoda</taxon>
        <taxon>Insecta</taxon>
        <taxon>Pterygota</taxon>
        <taxon>Neoptera</taxon>
        <taxon>Polyneoptera</taxon>
        <taxon>Dictyoptera</taxon>
        <taxon>Blattodea</taxon>
        <taxon>Blattoidea</taxon>
        <taxon>Blattidae</taxon>
        <taxon>Blattinae</taxon>
        <taxon>Periplaneta</taxon>
    </lineage>
</organism>
<accession>A0ABQ8T6M9</accession>
<reference evidence="1 2" key="1">
    <citation type="journal article" date="2022" name="Allergy">
        <title>Genome assembly and annotation of Periplaneta americana reveal a comprehensive cockroach allergen profile.</title>
        <authorList>
            <person name="Wang L."/>
            <person name="Xiong Q."/>
            <person name="Saelim N."/>
            <person name="Wang L."/>
            <person name="Nong W."/>
            <person name="Wan A.T."/>
            <person name="Shi M."/>
            <person name="Liu X."/>
            <person name="Cao Q."/>
            <person name="Hui J.H.L."/>
            <person name="Sookrung N."/>
            <person name="Leung T.F."/>
            <person name="Tungtrongchitr A."/>
            <person name="Tsui S.K.W."/>
        </authorList>
    </citation>
    <scope>NUCLEOTIDE SEQUENCE [LARGE SCALE GENOMIC DNA]</scope>
    <source>
        <strain evidence="1">PWHHKU_190912</strain>
    </source>
</reference>
<evidence type="ECO:0000313" key="1">
    <source>
        <dbReference type="EMBL" id="KAJ4441618.1"/>
    </source>
</evidence>
<proteinExistence type="predicted"/>
<comment type="caution">
    <text evidence="1">The sequence shown here is derived from an EMBL/GenBank/DDBJ whole genome shotgun (WGS) entry which is preliminary data.</text>
</comment>
<keyword evidence="2" id="KW-1185">Reference proteome</keyword>
<sequence>MPVFPLTPMDEYQKLEYNKDPPTFKTIKERHGKFLANDSVLKGHGGGNPGVQKEAIENVWISFERSPRIERTWNETVFVSKANSDDVRRVQRCSLTIFAVKKPCTFKSTGRKPSEELQRCSFGEDRRRQTVALQKGGTTTQHRDLISSIALILKLGTFPNPHRLTTLRFAASRFLAGNPARL</sequence>